<evidence type="ECO:0000313" key="1">
    <source>
        <dbReference type="EMBL" id="VDO93732.1"/>
    </source>
</evidence>
<dbReference type="AlphaFoldDB" id="A0A183JR40"/>
<evidence type="ECO:0000313" key="2">
    <source>
        <dbReference type="Proteomes" id="UP000279833"/>
    </source>
</evidence>
<gene>
    <name evidence="1" type="ORF">SCUD_LOCUS5179</name>
</gene>
<reference evidence="3" key="1">
    <citation type="submission" date="2016-06" db="UniProtKB">
        <authorList>
            <consortium name="WormBaseParasite"/>
        </authorList>
    </citation>
    <scope>IDENTIFICATION</scope>
</reference>
<sequence>MVYDLFGHPIFPTKFYIFTVECNWFNFSSC</sequence>
<dbReference type="Proteomes" id="UP000279833">
    <property type="component" value="Unassembled WGS sequence"/>
</dbReference>
<dbReference type="WBParaSite" id="SCUD_0000517901-mRNA-1">
    <property type="protein sequence ID" value="SCUD_0000517901-mRNA-1"/>
    <property type="gene ID" value="SCUD_0000517901"/>
</dbReference>
<accession>A0A183JR40</accession>
<reference evidence="1 2" key="2">
    <citation type="submission" date="2018-11" db="EMBL/GenBank/DDBJ databases">
        <authorList>
            <consortium name="Pathogen Informatics"/>
        </authorList>
    </citation>
    <scope>NUCLEOTIDE SEQUENCE [LARGE SCALE GENOMIC DNA]</scope>
    <source>
        <strain evidence="1">Dakar</strain>
        <strain evidence="2">Dakar, Senegal</strain>
    </source>
</reference>
<dbReference type="EMBL" id="UZAK01007981">
    <property type="protein sequence ID" value="VDO93732.1"/>
    <property type="molecule type" value="Genomic_DNA"/>
</dbReference>
<keyword evidence="2" id="KW-1185">Reference proteome</keyword>
<name>A0A183JR40_9TREM</name>
<proteinExistence type="predicted"/>
<protein>
    <submittedName>
        <fullName evidence="1 3">Uncharacterized protein</fullName>
    </submittedName>
</protein>
<organism evidence="3">
    <name type="scientific">Schistosoma curassoni</name>
    <dbReference type="NCBI Taxonomy" id="6186"/>
    <lineage>
        <taxon>Eukaryota</taxon>
        <taxon>Metazoa</taxon>
        <taxon>Spiralia</taxon>
        <taxon>Lophotrochozoa</taxon>
        <taxon>Platyhelminthes</taxon>
        <taxon>Trematoda</taxon>
        <taxon>Digenea</taxon>
        <taxon>Strigeidida</taxon>
        <taxon>Schistosomatoidea</taxon>
        <taxon>Schistosomatidae</taxon>
        <taxon>Schistosoma</taxon>
    </lineage>
</organism>
<evidence type="ECO:0000313" key="3">
    <source>
        <dbReference type="WBParaSite" id="SCUD_0000517901-mRNA-1"/>
    </source>
</evidence>